<comment type="caution">
    <text evidence="1">The sequence shown here is derived from an EMBL/GenBank/DDBJ whole genome shotgun (WGS) entry which is preliminary data.</text>
</comment>
<evidence type="ECO:0000313" key="1">
    <source>
        <dbReference type="EMBL" id="RJN32546.1"/>
    </source>
</evidence>
<evidence type="ECO:0000313" key="2">
    <source>
        <dbReference type="Proteomes" id="UP000266615"/>
    </source>
</evidence>
<protein>
    <submittedName>
        <fullName evidence="1">Uncharacterized protein</fullName>
    </submittedName>
</protein>
<gene>
    <name evidence="1" type="ORF">D3250_01505</name>
</gene>
<keyword evidence="2" id="KW-1185">Reference proteome</keyword>
<reference evidence="1 2" key="1">
    <citation type="submission" date="2018-09" db="EMBL/GenBank/DDBJ databases">
        <title>Nesterenkonia natronophila sp. nov., an alkaliphilic actinobacteriume isolated from a soda lake, and emended description of the genus Nesterenkonia.</title>
        <authorList>
            <person name="Menes R.J."/>
            <person name="Iriarte A."/>
        </authorList>
    </citation>
    <scope>NUCLEOTIDE SEQUENCE [LARGE SCALE GENOMIC DNA]</scope>
    <source>
        <strain evidence="1 2">M8</strain>
    </source>
</reference>
<dbReference type="AlphaFoldDB" id="A0A3A4F3Z7"/>
<dbReference type="Proteomes" id="UP000266615">
    <property type="component" value="Unassembled WGS sequence"/>
</dbReference>
<sequence length="73" mass="8440">MPTAELNDLRSTLVQQLLDRIEAEPYPSVTMLDKIESLLVPDELPAYVEMLMDRVNADLYPSVDMLNRIMRFV</sequence>
<proteinExistence type="predicted"/>
<dbReference type="RefSeq" id="WP_119901593.1">
    <property type="nucleotide sequence ID" value="NZ_QYZP01000001.1"/>
</dbReference>
<organism evidence="1 2">
    <name type="scientific">Nesterenkonia natronophila</name>
    <dbReference type="NCBI Taxonomy" id="2174932"/>
    <lineage>
        <taxon>Bacteria</taxon>
        <taxon>Bacillati</taxon>
        <taxon>Actinomycetota</taxon>
        <taxon>Actinomycetes</taxon>
        <taxon>Micrococcales</taxon>
        <taxon>Micrococcaceae</taxon>
        <taxon>Nesterenkonia</taxon>
    </lineage>
</organism>
<dbReference type="EMBL" id="QYZP01000001">
    <property type="protein sequence ID" value="RJN32546.1"/>
    <property type="molecule type" value="Genomic_DNA"/>
</dbReference>
<dbReference type="OrthoDB" id="3579108at2"/>
<name>A0A3A4F3Z7_9MICC</name>
<accession>A0A3A4F3Z7</accession>